<feature type="domain" description="C2H2-type" evidence="8">
    <location>
        <begin position="7"/>
        <end position="36"/>
    </location>
</feature>
<gene>
    <name evidence="9" type="ORF">OXX778_LOCUS2723</name>
</gene>
<keyword evidence="5" id="KW-0862">Zinc</keyword>
<comment type="caution">
    <text evidence="9">The sequence shown here is derived from an EMBL/GenBank/DDBJ whole genome shotgun (WGS) entry which is preliminary data.</text>
</comment>
<feature type="domain" description="C2H2-type" evidence="8">
    <location>
        <begin position="154"/>
        <end position="179"/>
    </location>
</feature>
<dbReference type="FunFam" id="3.30.160.60:FF:000349">
    <property type="entry name" value="metal regulatory transcription factor 1"/>
    <property type="match status" value="1"/>
</dbReference>
<dbReference type="FunFam" id="3.30.160.60:FF:001498">
    <property type="entry name" value="Zinc finger protein 404"/>
    <property type="match status" value="1"/>
</dbReference>
<evidence type="ECO:0000256" key="4">
    <source>
        <dbReference type="ARBA" id="ARBA00022771"/>
    </source>
</evidence>
<evidence type="ECO:0000256" key="6">
    <source>
        <dbReference type="ARBA" id="ARBA00023242"/>
    </source>
</evidence>
<evidence type="ECO:0000256" key="1">
    <source>
        <dbReference type="ARBA" id="ARBA00004123"/>
    </source>
</evidence>
<reference evidence="9" key="1">
    <citation type="submission" date="2021-02" db="EMBL/GenBank/DDBJ databases">
        <authorList>
            <person name="Nowell W R."/>
        </authorList>
    </citation>
    <scope>NUCLEOTIDE SEQUENCE</scope>
    <source>
        <strain evidence="9">Ploen Becks lab</strain>
    </source>
</reference>
<dbReference type="GO" id="GO:0000785">
    <property type="term" value="C:chromatin"/>
    <property type="evidence" value="ECO:0007669"/>
    <property type="project" value="TreeGrafter"/>
</dbReference>
<dbReference type="InterPro" id="IPR036236">
    <property type="entry name" value="Znf_C2H2_sf"/>
</dbReference>
<evidence type="ECO:0000256" key="7">
    <source>
        <dbReference type="PROSITE-ProRule" id="PRU00042"/>
    </source>
</evidence>
<keyword evidence="3" id="KW-0677">Repeat</keyword>
<proteinExistence type="predicted"/>
<dbReference type="GO" id="GO:0005667">
    <property type="term" value="C:transcription regulator complex"/>
    <property type="evidence" value="ECO:0007669"/>
    <property type="project" value="TreeGrafter"/>
</dbReference>
<name>A0A813MTF9_9BILA</name>
<sequence length="405" mass="46828">MNNEKKFTCQFDGCSRSYTTAGNLKTHSKSHLGEFSFQCDDNSCHKGFLTSYALKIHRRVHTKEKPYECSIISCSKRFNTLYRLRAHLRIHNGNTFNCETCSKEFTTQSDLRKHARIHSGEKPFKCSFNNCKKAFSASHHLKSHVGTHSDEKPFKCFEATCEKKFKTNSSLNNHLRTQHNFNILKRKDSKDQNEKIYIQASLQSNSQPLYTNTPELNLTDLNFEQIELSLAKNNNNNDNSILTNNTTDLVTFDSSKGVFTVNRDNVVLTENLNQENFYNLLVKLQQNNKLELNNESCLTSQFYLSQEELNLLIDTPNQPVSENIPNLDNQNSSINQDQIQYQNLNPGSNFTLNQNYDYTINQYEQNSIQYQSNQTVNQENNQPKCQELCCLLKFNTSNDFGNDFL</sequence>
<dbReference type="InterPro" id="IPR013087">
    <property type="entry name" value="Znf_C2H2_type"/>
</dbReference>
<dbReference type="GO" id="GO:0000978">
    <property type="term" value="F:RNA polymerase II cis-regulatory region sequence-specific DNA binding"/>
    <property type="evidence" value="ECO:0007669"/>
    <property type="project" value="TreeGrafter"/>
</dbReference>
<dbReference type="AlphaFoldDB" id="A0A813MTF9"/>
<organism evidence="9 10">
    <name type="scientific">Brachionus calyciflorus</name>
    <dbReference type="NCBI Taxonomy" id="104777"/>
    <lineage>
        <taxon>Eukaryota</taxon>
        <taxon>Metazoa</taxon>
        <taxon>Spiralia</taxon>
        <taxon>Gnathifera</taxon>
        <taxon>Rotifera</taxon>
        <taxon>Eurotatoria</taxon>
        <taxon>Monogononta</taxon>
        <taxon>Pseudotrocha</taxon>
        <taxon>Ploima</taxon>
        <taxon>Brachionidae</taxon>
        <taxon>Brachionus</taxon>
    </lineage>
</organism>
<dbReference type="SUPFAM" id="SSF57667">
    <property type="entry name" value="beta-beta-alpha zinc fingers"/>
    <property type="match status" value="4"/>
</dbReference>
<keyword evidence="4 7" id="KW-0863">Zinc-finger</keyword>
<dbReference type="Proteomes" id="UP000663879">
    <property type="component" value="Unassembled WGS sequence"/>
</dbReference>
<comment type="subcellular location">
    <subcellularLocation>
        <location evidence="1">Nucleus</location>
    </subcellularLocation>
</comment>
<dbReference type="Pfam" id="PF00096">
    <property type="entry name" value="zf-C2H2"/>
    <property type="match status" value="3"/>
</dbReference>
<evidence type="ECO:0000313" key="9">
    <source>
        <dbReference type="EMBL" id="CAF0729121.1"/>
    </source>
</evidence>
<dbReference type="Pfam" id="PF13912">
    <property type="entry name" value="zf-C2H2_6"/>
    <property type="match status" value="1"/>
</dbReference>
<dbReference type="PANTHER" id="PTHR14003">
    <property type="entry name" value="TRANSCRIPTIONAL REPRESSOR PROTEIN YY"/>
    <property type="match status" value="1"/>
</dbReference>
<dbReference type="GO" id="GO:0031519">
    <property type="term" value="C:PcG protein complex"/>
    <property type="evidence" value="ECO:0007669"/>
    <property type="project" value="TreeGrafter"/>
</dbReference>
<dbReference type="SMART" id="SM00355">
    <property type="entry name" value="ZnF_C2H2"/>
    <property type="match status" value="6"/>
</dbReference>
<feature type="domain" description="C2H2-type" evidence="8">
    <location>
        <begin position="124"/>
        <end position="153"/>
    </location>
</feature>
<evidence type="ECO:0000256" key="5">
    <source>
        <dbReference type="ARBA" id="ARBA00022833"/>
    </source>
</evidence>
<evidence type="ECO:0000259" key="8">
    <source>
        <dbReference type="PROSITE" id="PS50157"/>
    </source>
</evidence>
<feature type="domain" description="C2H2-type" evidence="8">
    <location>
        <begin position="96"/>
        <end position="123"/>
    </location>
</feature>
<dbReference type="PANTHER" id="PTHR14003:SF23">
    <property type="entry name" value="ZINC FINGER PROTEIN 143"/>
    <property type="match status" value="1"/>
</dbReference>
<keyword evidence="2" id="KW-0479">Metal-binding</keyword>
<dbReference type="OrthoDB" id="6145499at2759"/>
<dbReference type="GO" id="GO:0008270">
    <property type="term" value="F:zinc ion binding"/>
    <property type="evidence" value="ECO:0007669"/>
    <property type="project" value="UniProtKB-KW"/>
</dbReference>
<dbReference type="FunFam" id="3.30.160.60:FF:000125">
    <property type="entry name" value="Putative zinc finger protein 143"/>
    <property type="match status" value="1"/>
</dbReference>
<feature type="domain" description="C2H2-type" evidence="8">
    <location>
        <begin position="67"/>
        <end position="96"/>
    </location>
</feature>
<evidence type="ECO:0000313" key="10">
    <source>
        <dbReference type="Proteomes" id="UP000663879"/>
    </source>
</evidence>
<dbReference type="GO" id="GO:0000981">
    <property type="term" value="F:DNA-binding transcription factor activity, RNA polymerase II-specific"/>
    <property type="evidence" value="ECO:0007669"/>
    <property type="project" value="TreeGrafter"/>
</dbReference>
<accession>A0A813MTF9</accession>
<evidence type="ECO:0000256" key="2">
    <source>
        <dbReference type="ARBA" id="ARBA00022723"/>
    </source>
</evidence>
<evidence type="ECO:0000256" key="3">
    <source>
        <dbReference type="ARBA" id="ARBA00022737"/>
    </source>
</evidence>
<dbReference type="EMBL" id="CAJNOC010000220">
    <property type="protein sequence ID" value="CAF0729121.1"/>
    <property type="molecule type" value="Genomic_DNA"/>
</dbReference>
<protein>
    <recommendedName>
        <fullName evidence="8">C2H2-type domain-containing protein</fullName>
    </recommendedName>
</protein>
<feature type="domain" description="C2H2-type" evidence="8">
    <location>
        <begin position="37"/>
        <end position="66"/>
    </location>
</feature>
<keyword evidence="6" id="KW-0539">Nucleus</keyword>
<dbReference type="PROSITE" id="PS50157">
    <property type="entry name" value="ZINC_FINGER_C2H2_2"/>
    <property type="match status" value="6"/>
</dbReference>
<dbReference type="Gene3D" id="3.30.160.60">
    <property type="entry name" value="Classic Zinc Finger"/>
    <property type="match status" value="6"/>
</dbReference>
<dbReference type="PROSITE" id="PS00028">
    <property type="entry name" value="ZINC_FINGER_C2H2_1"/>
    <property type="match status" value="6"/>
</dbReference>
<keyword evidence="10" id="KW-1185">Reference proteome</keyword>